<reference evidence="2" key="1">
    <citation type="submission" date="2016-05" db="EMBL/GenBank/DDBJ databases">
        <authorList>
            <person name="Lavstsen T."/>
            <person name="Jespersen J.S."/>
        </authorList>
    </citation>
    <scope>NUCLEOTIDE SEQUENCE</scope>
    <source>
        <tissue evidence="2">Brain</tissue>
    </source>
</reference>
<organism evidence="2">
    <name type="scientific">Nothobranchius furzeri</name>
    <name type="common">Turquoise killifish</name>
    <dbReference type="NCBI Taxonomy" id="105023"/>
    <lineage>
        <taxon>Eukaryota</taxon>
        <taxon>Metazoa</taxon>
        <taxon>Chordata</taxon>
        <taxon>Craniata</taxon>
        <taxon>Vertebrata</taxon>
        <taxon>Euteleostomi</taxon>
        <taxon>Actinopterygii</taxon>
        <taxon>Neopterygii</taxon>
        <taxon>Teleostei</taxon>
        <taxon>Neoteleostei</taxon>
        <taxon>Acanthomorphata</taxon>
        <taxon>Ovalentaria</taxon>
        <taxon>Atherinomorphae</taxon>
        <taxon>Cyprinodontiformes</taxon>
        <taxon>Nothobranchiidae</taxon>
        <taxon>Nothobranchius</taxon>
    </lineage>
</organism>
<name>A0A1A8AS14_NOTFU</name>
<accession>A0A1A8AS14</accession>
<dbReference type="AlphaFoldDB" id="A0A1A8AS14"/>
<evidence type="ECO:0000313" key="2">
    <source>
        <dbReference type="EMBL" id="SBP57932.1"/>
    </source>
</evidence>
<proteinExistence type="predicted"/>
<sequence>EDLVPEQEDEAEAGGAGLPRATDPVGYVPATPPSPVSHRNRATGPLLAPCPAAPASALPPYPPPAASRLYSSVGLTPISFKSAGKSAPLC</sequence>
<reference evidence="2" key="2">
    <citation type="submission" date="2016-06" db="EMBL/GenBank/DDBJ databases">
        <title>The genome of a short-lived fish provides insights into sex chromosome evolution and the genetic control of aging.</title>
        <authorList>
            <person name="Reichwald K."/>
            <person name="Felder M."/>
            <person name="Petzold A."/>
            <person name="Koch P."/>
            <person name="Groth M."/>
            <person name="Platzer M."/>
        </authorList>
    </citation>
    <scope>NUCLEOTIDE SEQUENCE</scope>
    <source>
        <tissue evidence="2">Brain</tissue>
    </source>
</reference>
<gene>
    <name evidence="2" type="primary">Nfu_g_1_014522</name>
</gene>
<evidence type="ECO:0000256" key="1">
    <source>
        <dbReference type="SAM" id="MobiDB-lite"/>
    </source>
</evidence>
<dbReference type="EMBL" id="HADY01019447">
    <property type="protein sequence ID" value="SBP57932.1"/>
    <property type="molecule type" value="Transcribed_RNA"/>
</dbReference>
<feature type="compositionally biased region" description="Acidic residues" evidence="1">
    <location>
        <begin position="1"/>
        <end position="12"/>
    </location>
</feature>
<feature type="non-terminal residue" evidence="2">
    <location>
        <position position="1"/>
    </location>
</feature>
<protein>
    <submittedName>
        <fullName evidence="2">Uncharacterized protein</fullName>
    </submittedName>
</protein>
<feature type="region of interest" description="Disordered" evidence="1">
    <location>
        <begin position="1"/>
        <end position="47"/>
    </location>
</feature>